<dbReference type="InterPro" id="IPR010095">
    <property type="entry name" value="Cas12f1-like_TNB"/>
</dbReference>
<evidence type="ECO:0000256" key="5">
    <source>
        <dbReference type="ARBA" id="ARBA00023125"/>
    </source>
</evidence>
<comment type="similarity">
    <text evidence="1">In the C-terminal section; belongs to the transposase 35 family.</text>
</comment>
<dbReference type="Pfam" id="PF07282">
    <property type="entry name" value="Cas12f1-like_TNB"/>
    <property type="match status" value="1"/>
</dbReference>
<keyword evidence="5" id="KW-0238">DNA-binding</keyword>
<keyword evidence="12" id="KW-1185">Reference proteome</keyword>
<evidence type="ECO:0000256" key="3">
    <source>
        <dbReference type="ARBA" id="ARBA00022723"/>
    </source>
</evidence>
<name>A0ABR9I4Q2_9PSEU</name>
<feature type="domain" description="Probable transposase IS891/IS1136/IS1341" evidence="8">
    <location>
        <begin position="172"/>
        <end position="275"/>
    </location>
</feature>
<sequence length="402" mass="44685">MSRFRLTPTAEQEARLFVHCAHARFVWNLAVEQHSHWRPGRPLPPGYVDQARQLTEIRAEHPWLREGSVTVQQQALRDFAQAVRNFFGGTHGKPTWRRAAVHQGFRQVAVRPEHVRKLNRRRGAAWIPKVGWVRFRWSRRPPVAAKSYRVTRDRAGWWHIAFAAVPAAVSAPGDGKVIGIDRGVVVSAALSTGELLRCPGLSHVERTRARRLRRQLARATRGSHRRARLVLAVARLAARESARRKDWVEKVTTRLAREFAVIRVEDLRITAMTRSARGSVGSPGRRVRQKAGLNRAILAQGWGLLVSRLEDKAPGRVERVPPAFTSQRCSACGHVAPESRESQAVFRCAACGYHDNADVNAARNIAAGRAVTARGGGTGVRPVNREPRRPAPAAGGRHPPVG</sequence>
<feature type="compositionally biased region" description="Low complexity" evidence="7">
    <location>
        <begin position="391"/>
        <end position="402"/>
    </location>
</feature>
<dbReference type="EMBL" id="JADBEG010000001">
    <property type="protein sequence ID" value="MBE1498152.1"/>
    <property type="molecule type" value="Genomic_DNA"/>
</dbReference>
<dbReference type="InterPro" id="IPR021027">
    <property type="entry name" value="Transposase_put_HTH"/>
</dbReference>
<accession>A0ABR9I4Q2</accession>
<protein>
    <submittedName>
        <fullName evidence="11">Transposase</fullName>
    </submittedName>
</protein>
<keyword evidence="2" id="KW-0815">Transposition</keyword>
<evidence type="ECO:0000259" key="10">
    <source>
        <dbReference type="Pfam" id="PF12323"/>
    </source>
</evidence>
<dbReference type="Pfam" id="PF12323">
    <property type="entry name" value="HTH_OrfB_IS605"/>
    <property type="match status" value="1"/>
</dbReference>
<evidence type="ECO:0000256" key="6">
    <source>
        <dbReference type="ARBA" id="ARBA00023172"/>
    </source>
</evidence>
<keyword evidence="3" id="KW-0479">Metal-binding</keyword>
<feature type="domain" description="Cas12f1-like TNB" evidence="9">
    <location>
        <begin position="302"/>
        <end position="365"/>
    </location>
</feature>
<dbReference type="Pfam" id="PF01385">
    <property type="entry name" value="OrfB_IS605"/>
    <property type="match status" value="1"/>
</dbReference>
<dbReference type="InterPro" id="IPR001959">
    <property type="entry name" value="Transposase"/>
</dbReference>
<evidence type="ECO:0000256" key="1">
    <source>
        <dbReference type="ARBA" id="ARBA00008761"/>
    </source>
</evidence>
<evidence type="ECO:0000313" key="11">
    <source>
        <dbReference type="EMBL" id="MBE1498152.1"/>
    </source>
</evidence>
<evidence type="ECO:0000313" key="12">
    <source>
        <dbReference type="Proteomes" id="UP000631670"/>
    </source>
</evidence>
<evidence type="ECO:0000259" key="9">
    <source>
        <dbReference type="Pfam" id="PF07282"/>
    </source>
</evidence>
<feature type="region of interest" description="Disordered" evidence="7">
    <location>
        <begin position="373"/>
        <end position="402"/>
    </location>
</feature>
<dbReference type="RefSeq" id="WP_086862706.1">
    <property type="nucleotide sequence ID" value="NZ_JADBEG010000001.1"/>
</dbReference>
<feature type="domain" description="Transposase putative helix-turn-helix" evidence="10">
    <location>
        <begin position="3"/>
        <end position="37"/>
    </location>
</feature>
<organism evidence="11 12">
    <name type="scientific">Amycolatopsis lexingtonensis</name>
    <dbReference type="NCBI Taxonomy" id="218822"/>
    <lineage>
        <taxon>Bacteria</taxon>
        <taxon>Bacillati</taxon>
        <taxon>Actinomycetota</taxon>
        <taxon>Actinomycetes</taxon>
        <taxon>Pseudonocardiales</taxon>
        <taxon>Pseudonocardiaceae</taxon>
        <taxon>Amycolatopsis</taxon>
    </lineage>
</organism>
<evidence type="ECO:0000256" key="4">
    <source>
        <dbReference type="ARBA" id="ARBA00022833"/>
    </source>
</evidence>
<dbReference type="NCBIfam" id="NF040570">
    <property type="entry name" value="guided_TnpB"/>
    <property type="match status" value="1"/>
</dbReference>
<keyword evidence="4" id="KW-0862">Zinc</keyword>
<reference evidence="11 12" key="1">
    <citation type="submission" date="2020-10" db="EMBL/GenBank/DDBJ databases">
        <title>Sequencing the genomes of 1000 actinobacteria strains.</title>
        <authorList>
            <person name="Klenk H.-P."/>
        </authorList>
    </citation>
    <scope>NUCLEOTIDE SEQUENCE [LARGE SCALE GENOMIC DNA]</scope>
    <source>
        <strain evidence="11 12">DSM 44653</strain>
    </source>
</reference>
<gene>
    <name evidence="11" type="ORF">H4696_005252</name>
</gene>
<evidence type="ECO:0000256" key="7">
    <source>
        <dbReference type="SAM" id="MobiDB-lite"/>
    </source>
</evidence>
<comment type="caution">
    <text evidence="11">The sequence shown here is derived from an EMBL/GenBank/DDBJ whole genome shotgun (WGS) entry which is preliminary data.</text>
</comment>
<evidence type="ECO:0000259" key="8">
    <source>
        <dbReference type="Pfam" id="PF01385"/>
    </source>
</evidence>
<keyword evidence="6" id="KW-0233">DNA recombination</keyword>
<dbReference type="Proteomes" id="UP000631670">
    <property type="component" value="Unassembled WGS sequence"/>
</dbReference>
<evidence type="ECO:0000256" key="2">
    <source>
        <dbReference type="ARBA" id="ARBA00022578"/>
    </source>
</evidence>
<proteinExistence type="inferred from homology"/>